<dbReference type="Gene3D" id="3.30.1010.10">
    <property type="entry name" value="Phosphatidylinositol 3-kinase Catalytic Subunit, Chain A, domain 4"/>
    <property type="match status" value="1"/>
</dbReference>
<evidence type="ECO:0000259" key="12">
    <source>
        <dbReference type="PROSITE" id="PS50290"/>
    </source>
</evidence>
<keyword evidence="10" id="KW-0802">TPR repeat</keyword>
<dbReference type="SMART" id="SM01346">
    <property type="entry name" value="DUF3385"/>
    <property type="match status" value="1"/>
</dbReference>
<dbReference type="InterPro" id="IPR011990">
    <property type="entry name" value="TPR-like_helical_dom_sf"/>
</dbReference>
<dbReference type="EC" id="2.7.11.1" evidence="2"/>
<keyword evidence="4" id="KW-0677">Repeat</keyword>
<dbReference type="CDD" id="cd05169">
    <property type="entry name" value="PIKKc_TOR"/>
    <property type="match status" value="1"/>
</dbReference>
<evidence type="ECO:0000256" key="4">
    <source>
        <dbReference type="ARBA" id="ARBA00022737"/>
    </source>
</evidence>
<dbReference type="InterPro" id="IPR003151">
    <property type="entry name" value="PIK-rel_kinase_FAT"/>
</dbReference>
<organism evidence="14 15">
    <name type="scientific">Rehmannia glutinosa</name>
    <name type="common">Chinese foxglove</name>
    <dbReference type="NCBI Taxonomy" id="99300"/>
    <lineage>
        <taxon>Eukaryota</taxon>
        <taxon>Viridiplantae</taxon>
        <taxon>Streptophyta</taxon>
        <taxon>Embryophyta</taxon>
        <taxon>Tracheophyta</taxon>
        <taxon>Spermatophyta</taxon>
        <taxon>Magnoliopsida</taxon>
        <taxon>eudicotyledons</taxon>
        <taxon>Gunneridae</taxon>
        <taxon>Pentapetalae</taxon>
        <taxon>asterids</taxon>
        <taxon>lamiids</taxon>
        <taxon>Lamiales</taxon>
        <taxon>Orobanchaceae</taxon>
        <taxon>Rehmannieae</taxon>
        <taxon>Rehmannia</taxon>
    </lineage>
</organism>
<dbReference type="InterPro" id="IPR016024">
    <property type="entry name" value="ARM-type_fold"/>
</dbReference>
<evidence type="ECO:0000256" key="7">
    <source>
        <dbReference type="ARBA" id="ARBA00022840"/>
    </source>
</evidence>
<feature type="repeat" description="TPR" evidence="10">
    <location>
        <begin position="1893"/>
        <end position="1926"/>
    </location>
</feature>
<feature type="region of interest" description="Disordered" evidence="11">
    <location>
        <begin position="1292"/>
        <end position="1348"/>
    </location>
</feature>
<evidence type="ECO:0000313" key="15">
    <source>
        <dbReference type="Proteomes" id="UP001318860"/>
    </source>
</evidence>
<evidence type="ECO:0000256" key="1">
    <source>
        <dbReference type="ARBA" id="ARBA00011031"/>
    </source>
</evidence>
<dbReference type="Pfam" id="PF00454">
    <property type="entry name" value="PI3_PI4_kinase"/>
    <property type="match status" value="1"/>
</dbReference>
<dbReference type="PROSITE" id="PS00915">
    <property type="entry name" value="PI3_4_KINASE_1"/>
    <property type="match status" value="1"/>
</dbReference>
<dbReference type="SUPFAM" id="SSF47212">
    <property type="entry name" value="FKBP12-rapamycin-binding domain of FKBP-rapamycin-associated protein (FRAP)"/>
    <property type="match status" value="1"/>
</dbReference>
<dbReference type="InterPro" id="IPR009076">
    <property type="entry name" value="FRB_dom"/>
</dbReference>
<feature type="compositionally biased region" description="Basic and acidic residues" evidence="11">
    <location>
        <begin position="1320"/>
        <end position="1338"/>
    </location>
</feature>
<sequence length="2854" mass="319492">MHSRISRYGTFPGSATGASNLDALNRVLSDLCVRGNPKDGAASALRRHVEEQARDLSGEAFSRFMDKLYDRITTLLESNEVAENLGALRAIDELIDVGIGENAVKVAKIANYMRTAFEAKREPETLVIASKVLGHLARAGGAMTADEVERLVKIALEWLRGDRVEYRRFAAVLILKEMAENASTVFNVHVPEFVDAIWVALRDPKLDVRERAVEALRACLRVIEKRETRWRVQCSSVLSLWVLLKLSFAYRDKYSLAKTSHPPVNRPCLDFTSFARAQPPALELATPAAGASPCAPRLAPQAPEALAPQYYRMFEATQDGLGRNAPIHSIHGSLLAVGELLRNTGEFMMSRYREVAEIVLRYLEHRDRLVRLSITSLLPRIAHFLRDRFVTNYLTICMKHILHVLKIPAEAASGFIALGEMAGALDGELINYLPTITSHLRDAIAPRRGRPSMEALACVGNIAKAMGSSMEPHVRSLLDAMFSAGLSSTLVEALENITASIPSLLPTIQVRLLECISGVLSRHQQVQSRPSNAIARTSSVAATLQVSELSGSALVQLALQTLARFNFKVASLLTVYSAACVFLHFCGSALFNLLYKLLPDLGHDLLEFARDSVVLYLEDDDGVTRKDAALCCCKLMSNSLSGISSAQFSSSRTSRAGGKRRRLVEENQQRRLPFAVLESQVLKLRYDEDLSLCCGFSQRFLCYLIVEKLLIAAVADADVTVRRSIFSSLHETGGFDDYLAQADCLTAVFAALNDEDFEVREFAISVAGRLSEKNPAYVLPALRRHLIQLLTYLKQSADSKCREESAKLLGCLIRNCERLILPYISPIHKALIAKLNEGTGVNANNGIISGVLVTVGDLARVGGFAMRQYIPELMPLIVEALLDGAAAMKREVAVTTLGQVVQSTGYVITPYNEYPQLLGLLLKLLNGELAWSTRREVLKVLGIMGALDPHAHKRNQLSLPGSHGEVARTAGDPGQHIRSMDELPMDLWPSFATSEDYFSTVAISSLMRIFRDPSLSSYHQKVVGSLIMHFNFVLFVLRDKAMGLGCVPYLPKVLPDLLHTVRTCDDSSSLKEYITWKLGTLVSIVRQHIRKYLPDLFSLISELWSSFSLPAANRPVRGSPILHLLEQLCLALNDEFRMHLPFILPSCIQVLSDAERFKDYTYVIDILRTLEVFGGTLDEHMHLLLPALIRVFKVDASVDVRRAAIRTLTKLIPRVQVAGHISALVHHLKLVLDGKNDELRKDAVDALCCLAHALGEDFAIFIPSIHKLLLKHHMRVRFQEIEGRLHRREPLILGNTASQKQTRPLPGEVISDPVSDTEEQERIDPHKPHKVNEARIRAAGEASQRSTKEDWTEWMRHFSIELLKESPSPALRMCAKLAQLQGVVFAAGFVSCWTQLNEPCRRQLVRGLEMAFSSPNIPPEILATLLNLCRAFAKALHYKEMEFEGACSNRMDGNPVAVVEALIHINNQLHQHEAAVGILTYAQQHLGVQLKESWYEKLQRWDDALKAYTVKASQASSPHVVLDATLGRMRCLAALARWEELNNLCKEYWTPAEPAARLEMAPMAASAAWNMGEWDQMAEYVSRLDDGDETKLRVLGNTAATGDGSSNGTFFRAVLLVRRGKYDEAREYVDRARKCLATEVAALCRKLAKPENISEPIYLITTKQPFTTIACALCASDKPKRSVACCSSSWMIVVCLAFTLPDVVKAVLFSSPNQCEVDDSEGFDWYRIRDIEILVPCEKGVAVISVPSNQGSVAVSQFFGPISTITYLPFIRHPILQQVNPQGVMVLSAYETAKICWLETATVADFWLYMDILIVLESYERAYSNMVRIQQLSELEEVIDYCTLPVANPVAEGRRLLIRNMWNERIKGAKRNVEVWQALLAVRSLVLPPTEDAETWIKFASLCRKSGRISQARSTLTKLLQFDPESTPETVRYHGDPQVILAYLKYQWSLGEDHRRKESFARLKDLAMDLSRTPVLQQTMQSAISGCSNMPLVARVYLKLGTWQWALSPEILNAFRNATHCATKWAKAWHKWALFNTAVMSHYTLRGFPTIAAQFVVAAVTGYFHSIACAAHAKGVDDSLQDILRLLTLWFNHGATSEVQMALQKGFSLVNINTWLVVLPQIIARIHSNNHAVRELIQSLLVRIGQSHPQALMYPLLVACKSISNLRKQAAQEVVDKVRQHSGVLVDEAQLVSTELIRVAILWHEMWHEALEEASRLYFGEHNIEGMLNVLEPLHKMLEEGAMRNNTTIKEKAFIQAYRHELLEAYDCCVKYRRTGKDAELTQILDNHSIPSPLNCTTYVCPFVTIPVVSYGYTFPEPDRSVSHATYTGSSSWSVLMLVLSSYTPSSSVSPELLECRDLKLAVPGTYKADLPVVTIASFAPQLVVITSKQRPRKLTINGSDGEEYAFLLKGHEDLRQDERVMQLFGLVNTLLANSRKTAEKDLSIQRYEVIPLSPNSGLIGWVPNCDTLHQLIREYRDARKITLNQEHKLMLSFAPDYDHLPLIAKVEVFEYALQNTEGNDLSRVGIFQKLTASPSSLMHAYIYFREMLGALVKESHFRGLVRQEDQLYKKLSCHEYGNEFLLRMVPLLNRILLTNFLSQSASKLFPIHFKLHGVMFRKRRDWCPVVESLEPLVVFWRLVGYLLGLGDRHPSNLMLHRYSGKILHIDFGDCFEASMNREKFPEKVPFRLTRMLVKAMEVSGLEGNFRSTCESVMQVLRTNKDSVMAMMEAFVHDPLINWRLFNFNEVPQMSTLTSTHAQPVVNGEESGPNLLQPQRGVRERELLQAVNQLGDANEVLNERAVLTFVHVSGGVLSGKSEISTCSISTLGPGNPSEVIKQQPEPVLFPVLLFALSS</sequence>
<comment type="caution">
    <text evidence="14">The sequence shown here is derived from an EMBL/GenBank/DDBJ whole genome shotgun (WGS) entry which is preliminary data.</text>
</comment>
<dbReference type="PROSITE" id="PS50005">
    <property type="entry name" value="TPR"/>
    <property type="match status" value="1"/>
</dbReference>
<dbReference type="InterPro" id="IPR000403">
    <property type="entry name" value="PI3/4_kinase_cat_dom"/>
</dbReference>
<dbReference type="Gene3D" id="1.20.120.150">
    <property type="entry name" value="FKBP12-rapamycin binding domain"/>
    <property type="match status" value="1"/>
</dbReference>
<dbReference type="InterPro" id="IPR024585">
    <property type="entry name" value="mTOR_dom"/>
</dbReference>
<evidence type="ECO:0000256" key="3">
    <source>
        <dbReference type="ARBA" id="ARBA00022679"/>
    </source>
</evidence>
<evidence type="ECO:0000256" key="2">
    <source>
        <dbReference type="ARBA" id="ARBA00012513"/>
    </source>
</evidence>
<feature type="domain" description="FAT" evidence="13">
    <location>
        <begin position="1421"/>
        <end position="2162"/>
    </location>
</feature>
<evidence type="ECO:0000256" key="5">
    <source>
        <dbReference type="ARBA" id="ARBA00022741"/>
    </source>
</evidence>
<name>A0ABR0VNX3_REHGL</name>
<dbReference type="InterPro" id="IPR036940">
    <property type="entry name" value="PI3/4_kinase_cat_sf"/>
</dbReference>
<evidence type="ECO:0000256" key="9">
    <source>
        <dbReference type="ARBA" id="ARBA00048679"/>
    </source>
</evidence>
<dbReference type="PANTHER" id="PTHR11139">
    <property type="entry name" value="ATAXIA TELANGIECTASIA MUTATED ATM -RELATED"/>
    <property type="match status" value="1"/>
</dbReference>
<evidence type="ECO:0000256" key="11">
    <source>
        <dbReference type="SAM" id="MobiDB-lite"/>
    </source>
</evidence>
<evidence type="ECO:0000256" key="8">
    <source>
        <dbReference type="ARBA" id="ARBA00047899"/>
    </source>
</evidence>
<comment type="catalytic activity">
    <reaction evidence="9">
        <text>L-seryl-[protein] + ATP = O-phospho-L-seryl-[protein] + ADP + H(+)</text>
        <dbReference type="Rhea" id="RHEA:17989"/>
        <dbReference type="Rhea" id="RHEA-COMP:9863"/>
        <dbReference type="Rhea" id="RHEA-COMP:11604"/>
        <dbReference type="ChEBI" id="CHEBI:15378"/>
        <dbReference type="ChEBI" id="CHEBI:29999"/>
        <dbReference type="ChEBI" id="CHEBI:30616"/>
        <dbReference type="ChEBI" id="CHEBI:83421"/>
        <dbReference type="ChEBI" id="CHEBI:456216"/>
        <dbReference type="EC" id="2.7.11.1"/>
    </reaction>
</comment>
<dbReference type="Gene3D" id="1.10.1070.11">
    <property type="entry name" value="Phosphatidylinositol 3-/4-kinase, catalytic domain"/>
    <property type="match status" value="1"/>
</dbReference>
<dbReference type="SUPFAM" id="SSF48452">
    <property type="entry name" value="TPR-like"/>
    <property type="match status" value="1"/>
</dbReference>
<dbReference type="InterPro" id="IPR050517">
    <property type="entry name" value="DDR_Repair_Kinase"/>
</dbReference>
<keyword evidence="3" id="KW-0808">Transferase</keyword>
<evidence type="ECO:0000259" key="13">
    <source>
        <dbReference type="PROSITE" id="PS51189"/>
    </source>
</evidence>
<dbReference type="Pfam" id="PF23593">
    <property type="entry name" value="HEAT_ATR"/>
    <property type="match status" value="1"/>
</dbReference>
<keyword evidence="7" id="KW-0067">ATP-binding</keyword>
<keyword evidence="15" id="KW-1185">Reference proteome</keyword>
<dbReference type="SUPFAM" id="SSF48371">
    <property type="entry name" value="ARM repeat"/>
    <property type="match status" value="1"/>
</dbReference>
<dbReference type="SMART" id="SM01345">
    <property type="entry name" value="Rapamycin_bind"/>
    <property type="match status" value="1"/>
</dbReference>
<proteinExistence type="inferred from homology"/>
<dbReference type="EMBL" id="JABTTQ020001001">
    <property type="protein sequence ID" value="KAK6136952.1"/>
    <property type="molecule type" value="Genomic_DNA"/>
</dbReference>
<dbReference type="InterPro" id="IPR019734">
    <property type="entry name" value="TPR_rpt"/>
</dbReference>
<dbReference type="PROSITE" id="PS51189">
    <property type="entry name" value="FAT"/>
    <property type="match status" value="1"/>
</dbReference>
<dbReference type="SMART" id="SM00146">
    <property type="entry name" value="PI3Kc"/>
    <property type="match status" value="1"/>
</dbReference>
<dbReference type="Pfam" id="PF11865">
    <property type="entry name" value="mTOR_dom"/>
    <property type="match status" value="1"/>
</dbReference>
<dbReference type="InterPro" id="IPR036738">
    <property type="entry name" value="FRB_sf"/>
</dbReference>
<dbReference type="InterPro" id="IPR011989">
    <property type="entry name" value="ARM-like"/>
</dbReference>
<dbReference type="Pfam" id="PF08771">
    <property type="entry name" value="FRB_dom"/>
    <property type="match status" value="1"/>
</dbReference>
<keyword evidence="6" id="KW-0418">Kinase</keyword>
<keyword evidence="5" id="KW-0547">Nucleotide-binding</keyword>
<feature type="domain" description="PI3K/PI4K catalytic" evidence="12">
    <location>
        <begin position="2379"/>
        <end position="2783"/>
    </location>
</feature>
<comment type="catalytic activity">
    <reaction evidence="8">
        <text>L-threonyl-[protein] + ATP = O-phospho-L-threonyl-[protein] + ADP + H(+)</text>
        <dbReference type="Rhea" id="RHEA:46608"/>
        <dbReference type="Rhea" id="RHEA-COMP:11060"/>
        <dbReference type="Rhea" id="RHEA-COMP:11605"/>
        <dbReference type="ChEBI" id="CHEBI:15378"/>
        <dbReference type="ChEBI" id="CHEBI:30013"/>
        <dbReference type="ChEBI" id="CHEBI:30616"/>
        <dbReference type="ChEBI" id="CHEBI:61977"/>
        <dbReference type="ChEBI" id="CHEBI:456216"/>
        <dbReference type="EC" id="2.7.11.1"/>
    </reaction>
</comment>
<dbReference type="Proteomes" id="UP001318860">
    <property type="component" value="Unassembled WGS sequence"/>
</dbReference>
<evidence type="ECO:0000256" key="10">
    <source>
        <dbReference type="PROSITE-ProRule" id="PRU00339"/>
    </source>
</evidence>
<comment type="similarity">
    <text evidence="1">Belongs to the PI3/PI4-kinase family.</text>
</comment>
<evidence type="ECO:0000256" key="6">
    <source>
        <dbReference type="ARBA" id="ARBA00022777"/>
    </source>
</evidence>
<dbReference type="SUPFAM" id="SSF56112">
    <property type="entry name" value="Protein kinase-like (PK-like)"/>
    <property type="match status" value="1"/>
</dbReference>
<dbReference type="PANTHER" id="PTHR11139:SF9">
    <property type="entry name" value="SERINE_THREONINE-PROTEIN KINASE MTOR"/>
    <property type="match status" value="1"/>
</dbReference>
<dbReference type="InterPro" id="IPR018936">
    <property type="entry name" value="PI3/4_kinase_CS"/>
</dbReference>
<dbReference type="PROSITE" id="PS50290">
    <property type="entry name" value="PI3_4_KINASE_3"/>
    <property type="match status" value="1"/>
</dbReference>
<dbReference type="Gene3D" id="1.25.10.10">
    <property type="entry name" value="Leucine-rich Repeat Variant"/>
    <property type="match status" value="5"/>
</dbReference>
<protein>
    <recommendedName>
        <fullName evidence="2">non-specific serine/threonine protein kinase</fullName>
        <ecNumber evidence="2">2.7.11.1</ecNumber>
    </recommendedName>
</protein>
<dbReference type="InterPro" id="IPR014009">
    <property type="entry name" value="PIK_FAT"/>
</dbReference>
<gene>
    <name evidence="14" type="ORF">DH2020_029313</name>
</gene>
<dbReference type="InterPro" id="IPR026683">
    <property type="entry name" value="TOR_cat"/>
</dbReference>
<evidence type="ECO:0000313" key="14">
    <source>
        <dbReference type="EMBL" id="KAK6136952.1"/>
    </source>
</evidence>
<dbReference type="InterPro" id="IPR011009">
    <property type="entry name" value="Kinase-like_dom_sf"/>
</dbReference>
<dbReference type="Pfam" id="PF02259">
    <property type="entry name" value="FAT"/>
    <property type="match status" value="2"/>
</dbReference>
<dbReference type="InterPro" id="IPR057564">
    <property type="entry name" value="HEAT_ATR"/>
</dbReference>
<accession>A0ABR0VNX3</accession>
<reference evidence="14 15" key="1">
    <citation type="journal article" date="2021" name="Comput. Struct. Biotechnol. J.">
        <title>De novo genome assembly of the potent medicinal plant Rehmannia glutinosa using nanopore technology.</title>
        <authorList>
            <person name="Ma L."/>
            <person name="Dong C."/>
            <person name="Song C."/>
            <person name="Wang X."/>
            <person name="Zheng X."/>
            <person name="Niu Y."/>
            <person name="Chen S."/>
            <person name="Feng W."/>
        </authorList>
    </citation>
    <scope>NUCLEOTIDE SEQUENCE [LARGE SCALE GENOMIC DNA]</scope>
    <source>
        <strain evidence="14">DH-2019</strain>
    </source>
</reference>